<comment type="catalytic activity">
    <reaction evidence="6">
        <text>a purine 2'-deoxy-D-ribonucleoside + phosphate = a purine nucleobase + 2-deoxy-alpha-D-ribose 1-phosphate</text>
        <dbReference type="Rhea" id="RHEA:36431"/>
        <dbReference type="ChEBI" id="CHEBI:26386"/>
        <dbReference type="ChEBI" id="CHEBI:43474"/>
        <dbReference type="ChEBI" id="CHEBI:57259"/>
        <dbReference type="ChEBI" id="CHEBI:142361"/>
        <dbReference type="EC" id="2.4.2.1"/>
    </reaction>
</comment>
<dbReference type="GO" id="GO:0009116">
    <property type="term" value="P:nucleoside metabolic process"/>
    <property type="evidence" value="ECO:0007669"/>
    <property type="project" value="InterPro"/>
</dbReference>
<feature type="domain" description="Nucleoside phosphorylase" evidence="9">
    <location>
        <begin position="26"/>
        <end position="277"/>
    </location>
</feature>
<dbReference type="InterPro" id="IPR011268">
    <property type="entry name" value="Purine_phosphorylase"/>
</dbReference>
<evidence type="ECO:0000256" key="8">
    <source>
        <dbReference type="PIRSR" id="PIRSR000477-2"/>
    </source>
</evidence>
<dbReference type="UniPathway" id="UPA00606"/>
<gene>
    <name evidence="10" type="ORF">F4Y08_07205</name>
</gene>
<keyword evidence="4 7" id="KW-0328">Glycosyltransferase</keyword>
<comment type="similarity">
    <text evidence="3 7">Belongs to the PNP/MTAP phosphorylase family.</text>
</comment>
<dbReference type="EMBL" id="VXPY01000049">
    <property type="protein sequence ID" value="MYD90113.1"/>
    <property type="molecule type" value="Genomic_DNA"/>
</dbReference>
<evidence type="ECO:0000256" key="3">
    <source>
        <dbReference type="ARBA" id="ARBA00006751"/>
    </source>
</evidence>
<feature type="binding site" evidence="8">
    <location>
        <position position="218"/>
    </location>
    <ligand>
        <name>phosphate</name>
        <dbReference type="ChEBI" id="CHEBI:43474"/>
    </ligand>
</feature>
<evidence type="ECO:0000313" key="10">
    <source>
        <dbReference type="EMBL" id="MYD90113.1"/>
    </source>
</evidence>
<reference evidence="10" key="1">
    <citation type="submission" date="2019-09" db="EMBL/GenBank/DDBJ databases">
        <title>Characterisation of the sponge microbiome using genome-centric metagenomics.</title>
        <authorList>
            <person name="Engelberts J.P."/>
            <person name="Robbins S.J."/>
            <person name="De Goeij J.M."/>
            <person name="Aranda M."/>
            <person name="Bell S.C."/>
            <person name="Webster N.S."/>
        </authorList>
    </citation>
    <scope>NUCLEOTIDE SEQUENCE</scope>
    <source>
        <strain evidence="10">SB0662_bin_9</strain>
    </source>
</reference>
<evidence type="ECO:0000256" key="6">
    <source>
        <dbReference type="ARBA" id="ARBA00048556"/>
    </source>
</evidence>
<dbReference type="AlphaFoldDB" id="A0A6B1DTU6"/>
<dbReference type="GO" id="GO:0004731">
    <property type="term" value="F:purine-nucleoside phosphorylase activity"/>
    <property type="evidence" value="ECO:0007669"/>
    <property type="project" value="UniProtKB-EC"/>
</dbReference>
<dbReference type="NCBIfam" id="TIGR01697">
    <property type="entry name" value="PNPH-PUNA-XAPA"/>
    <property type="match status" value="1"/>
</dbReference>
<evidence type="ECO:0000256" key="4">
    <source>
        <dbReference type="ARBA" id="ARBA00022676"/>
    </source>
</evidence>
<comment type="caution">
    <text evidence="10">The sequence shown here is derived from an EMBL/GenBank/DDBJ whole genome shotgun (WGS) entry which is preliminary data.</text>
</comment>
<protein>
    <recommendedName>
        <fullName evidence="7">Purine nucleoside phosphorylase</fullName>
        <ecNumber evidence="7">2.4.2.1</ecNumber>
    </recommendedName>
    <alternativeName>
        <fullName evidence="7">Inosine-guanosine phosphorylase</fullName>
    </alternativeName>
</protein>
<dbReference type="SUPFAM" id="SSF53167">
    <property type="entry name" value="Purine and uridine phosphorylases"/>
    <property type="match status" value="1"/>
</dbReference>
<feature type="binding site" evidence="8">
    <location>
        <position position="33"/>
    </location>
    <ligand>
        <name>phosphate</name>
        <dbReference type="ChEBI" id="CHEBI:43474"/>
    </ligand>
</feature>
<feature type="binding site" evidence="8">
    <location>
        <position position="241"/>
    </location>
    <ligand>
        <name>a purine D-ribonucleoside</name>
        <dbReference type="ChEBI" id="CHEBI:142355"/>
    </ligand>
</feature>
<dbReference type="CDD" id="cd09009">
    <property type="entry name" value="PNP-EcPNPII_like"/>
    <property type="match status" value="1"/>
</dbReference>
<accession>A0A6B1DTU6</accession>
<dbReference type="NCBIfam" id="TIGR01700">
    <property type="entry name" value="PNPH"/>
    <property type="match status" value="1"/>
</dbReference>
<evidence type="ECO:0000259" key="9">
    <source>
        <dbReference type="Pfam" id="PF01048"/>
    </source>
</evidence>
<dbReference type="Pfam" id="PF01048">
    <property type="entry name" value="PNP_UDP_1"/>
    <property type="match status" value="1"/>
</dbReference>
<dbReference type="PANTHER" id="PTHR11904:SF9">
    <property type="entry name" value="PURINE NUCLEOSIDE PHOSPHORYLASE-RELATED"/>
    <property type="match status" value="1"/>
</dbReference>
<dbReference type="GO" id="GO:0005737">
    <property type="term" value="C:cytoplasm"/>
    <property type="evidence" value="ECO:0007669"/>
    <property type="project" value="TreeGrafter"/>
</dbReference>
<dbReference type="InterPro" id="IPR035994">
    <property type="entry name" value="Nucleoside_phosphorylase_sf"/>
</dbReference>
<comment type="function">
    <text evidence="1">The purine nucleoside phosphorylases catalyze the phosphorolytic breakdown of the N-glycosidic bond in the beta-(deoxy)ribonucleoside molecules, with the formation of the corresponding free purine bases and pentose-1-phosphate. Cleaves guanosine, inosine, 2'-deoxyguanosine and 2'-deoxyinosine.</text>
</comment>
<feature type="binding site" evidence="8">
    <location>
        <position position="199"/>
    </location>
    <ligand>
        <name>a purine D-ribonucleoside</name>
        <dbReference type="ChEBI" id="CHEBI:142355"/>
    </ligand>
</feature>
<feature type="binding site" evidence="8">
    <location>
        <begin position="84"/>
        <end position="86"/>
    </location>
    <ligand>
        <name>phosphate</name>
        <dbReference type="ChEBI" id="CHEBI:43474"/>
    </ligand>
</feature>
<name>A0A6B1DTU6_9CHLR</name>
<evidence type="ECO:0000256" key="2">
    <source>
        <dbReference type="ARBA" id="ARBA00005058"/>
    </source>
</evidence>
<feature type="binding site" evidence="8">
    <location>
        <position position="116"/>
    </location>
    <ligand>
        <name>phosphate</name>
        <dbReference type="ChEBI" id="CHEBI:43474"/>
    </ligand>
</feature>
<dbReference type="InterPro" id="IPR000845">
    <property type="entry name" value="Nucleoside_phosphorylase_d"/>
</dbReference>
<organism evidence="10">
    <name type="scientific">Caldilineaceae bacterium SB0662_bin_9</name>
    <dbReference type="NCBI Taxonomy" id="2605258"/>
    <lineage>
        <taxon>Bacteria</taxon>
        <taxon>Bacillati</taxon>
        <taxon>Chloroflexota</taxon>
        <taxon>Caldilineae</taxon>
        <taxon>Caldilineales</taxon>
        <taxon>Caldilineaceae</taxon>
    </lineage>
</organism>
<comment type="pathway">
    <text evidence="2 7">Purine metabolism; purine nucleoside salvage.</text>
</comment>
<evidence type="ECO:0000256" key="1">
    <source>
        <dbReference type="ARBA" id="ARBA00002678"/>
    </source>
</evidence>
<feature type="binding site" evidence="8">
    <location>
        <position position="64"/>
    </location>
    <ligand>
        <name>phosphate</name>
        <dbReference type="ChEBI" id="CHEBI:43474"/>
    </ligand>
</feature>
<keyword evidence="5 7" id="KW-0808">Transferase</keyword>
<evidence type="ECO:0000256" key="5">
    <source>
        <dbReference type="ARBA" id="ARBA00022679"/>
    </source>
</evidence>
<sequence>MQPATDPAAYDRAAAWVQAQTNLRPTIGLVLGSGLDILADLVDQSVAIPYGDIPGFPVSTALGHKGELLLGKVAQRPVLIMRGRHHTYEGWSPAQATFPVRVMNRLGIRTLILTNAAGGLNPDFRVGQIMLIRDHIALPAMAGLNPLRGPNEDEFGDRFPAMNDAYSQRLAKLARAAAREAGTELREGVYVWVAGPNFETPAEIRMLRAWGGDAVGMSTVPEVMIACHAGMEVLAFSTITNLCVDTLEATDRPDAEEVVIAGRATGESYAKLLRTLLPRL</sequence>
<proteinExistence type="inferred from homology"/>
<evidence type="ECO:0000256" key="7">
    <source>
        <dbReference type="PIRNR" id="PIRNR000477"/>
    </source>
</evidence>
<dbReference type="Gene3D" id="3.40.50.1580">
    <property type="entry name" value="Nucleoside phosphorylase domain"/>
    <property type="match status" value="1"/>
</dbReference>
<dbReference type="PANTHER" id="PTHR11904">
    <property type="entry name" value="METHYLTHIOADENOSINE/PURINE NUCLEOSIDE PHOSPHORYLASE"/>
    <property type="match status" value="1"/>
</dbReference>
<dbReference type="EC" id="2.4.2.1" evidence="7"/>
<dbReference type="PIRSF" id="PIRSF000477">
    <property type="entry name" value="PurNPase"/>
    <property type="match status" value="1"/>
</dbReference>
<dbReference type="NCBIfam" id="NF006054">
    <property type="entry name" value="PRK08202.1"/>
    <property type="match status" value="1"/>
</dbReference>
<dbReference type="InterPro" id="IPR011270">
    <property type="entry name" value="Pur_Nuc_Pase_Ino/Guo-sp"/>
</dbReference>